<evidence type="ECO:0000313" key="1">
    <source>
        <dbReference type="EMBL" id="QTX13941.1"/>
    </source>
</evidence>
<keyword evidence="1" id="KW-0614">Plasmid</keyword>
<name>A0A8B0SSG9_KLEPN</name>
<proteinExistence type="predicted"/>
<protein>
    <submittedName>
        <fullName evidence="1">Uncharacterized protein</fullName>
    </submittedName>
</protein>
<geneLocation type="plasmid" evidence="1">
    <name>p17-15-vir-like</name>
</geneLocation>
<accession>A0A8B0SSG9</accession>
<organism evidence="1">
    <name type="scientific">Klebsiella pneumoniae</name>
    <dbReference type="NCBI Taxonomy" id="573"/>
    <lineage>
        <taxon>Bacteria</taxon>
        <taxon>Pseudomonadati</taxon>
        <taxon>Pseudomonadota</taxon>
        <taxon>Gammaproteobacteria</taxon>
        <taxon>Enterobacterales</taxon>
        <taxon>Enterobacteriaceae</taxon>
        <taxon>Klebsiella/Raoultella group</taxon>
        <taxon>Klebsiella</taxon>
        <taxon>Klebsiella pneumoniae complex</taxon>
    </lineage>
</organism>
<dbReference type="EMBL" id="MN956836">
    <property type="protein sequence ID" value="QTX13941.1"/>
    <property type="molecule type" value="Genomic_DNA"/>
</dbReference>
<dbReference type="AlphaFoldDB" id="A0A8B0SSG9"/>
<sequence length="42" mass="5104">MGFRHKRAKRKKCHHLFDSDIFNSEVQLSWEKDTFCYSNLLS</sequence>
<reference evidence="1" key="1">
    <citation type="submission" date="2020-01" db="EMBL/GenBank/DDBJ databases">
        <authorList>
            <person name="Qin S."/>
        </authorList>
    </citation>
    <scope>NUCLEOTIDE SEQUENCE</scope>
    <source>
        <strain evidence="1">CVir17-16-YZ6g</strain>
        <plasmid evidence="1">p17-15-vir-like</plasmid>
    </source>
</reference>